<evidence type="ECO:0000256" key="2">
    <source>
        <dbReference type="ARBA" id="ARBA00023015"/>
    </source>
</evidence>
<dbReference type="Pfam" id="PF04198">
    <property type="entry name" value="Sugar-bind"/>
    <property type="match status" value="1"/>
</dbReference>
<keyword evidence="4" id="KW-0804">Transcription</keyword>
<dbReference type="Gene3D" id="3.40.50.1360">
    <property type="match status" value="1"/>
</dbReference>
<reference evidence="6 8" key="1">
    <citation type="submission" date="2016-10" db="EMBL/GenBank/DDBJ databases">
        <authorList>
            <person name="Varghese N."/>
            <person name="Submissions S."/>
        </authorList>
    </citation>
    <scope>NUCLEOTIDE SEQUENCE [LARGE SCALE GENOMIC DNA]</scope>
    <source>
        <strain evidence="6 8">ATCC 43761</strain>
    </source>
</reference>
<evidence type="ECO:0000256" key="1">
    <source>
        <dbReference type="ARBA" id="ARBA00010466"/>
    </source>
</evidence>
<dbReference type="AlphaFoldDB" id="A0AAX3UFG1"/>
<evidence type="ECO:0000256" key="3">
    <source>
        <dbReference type="ARBA" id="ARBA00023125"/>
    </source>
</evidence>
<dbReference type="InterPro" id="IPR036388">
    <property type="entry name" value="WH-like_DNA-bd_sf"/>
</dbReference>
<dbReference type="SUPFAM" id="SSF100950">
    <property type="entry name" value="NagB/RpiA/CoA transferase-like"/>
    <property type="match status" value="1"/>
</dbReference>
<dbReference type="PANTHER" id="PTHR34294">
    <property type="entry name" value="TRANSCRIPTIONAL REGULATOR-RELATED"/>
    <property type="match status" value="1"/>
</dbReference>
<dbReference type="EMBL" id="FMXC01000007">
    <property type="protein sequence ID" value="SDA49611.1"/>
    <property type="molecule type" value="Genomic_DNA"/>
</dbReference>
<dbReference type="InterPro" id="IPR051054">
    <property type="entry name" value="SorC_transcr_regulators"/>
</dbReference>
<evidence type="ECO:0000313" key="6">
    <source>
        <dbReference type="EMBL" id="SDA49611.1"/>
    </source>
</evidence>
<reference evidence="7" key="2">
    <citation type="journal article" date="2022" name="Food Funct.">
        <title>Lactobacillus kefiranofaciens ZW18 from Kefir enhances the anti-tumor effect of anti-programmed cell death 1 (PD-1) immunotherapy by modulating the gut microbiota.</title>
        <authorList>
            <person name="Zhao J."/>
            <person name="Wang Y."/>
            <person name="Wang J."/>
            <person name="Lv M."/>
            <person name="Zhou C."/>
            <person name="Jia L."/>
            <person name="Geng W."/>
        </authorList>
    </citation>
    <scope>NUCLEOTIDE SEQUENCE</scope>
    <source>
        <strain evidence="7">ZW18</strain>
    </source>
</reference>
<dbReference type="InterPro" id="IPR037171">
    <property type="entry name" value="NagB/RpiA_transferase-like"/>
</dbReference>
<dbReference type="Proteomes" id="UP000181860">
    <property type="component" value="Unassembled WGS sequence"/>
</dbReference>
<sequence length="312" mass="35702">MAQLTDQELAGIAHDFYLSKLNIAEISQKYDLSRYLIAKALEDAENRGIVKIQITHRIKRNQQLEREFQKKFNLKEAFILQSSENKDEDAEAIVNFAAKQIETYLKNAKTIGISWGSTMRGIINDFDEKNLNQLYFVQLLGQAINANRRKNPLAQKAAEKLHVQSLSLPAPLYMLNSDLIMELKREPYFEVIETCYHNLDLLFTGIGTMQSIKVNQFLDRNYVPILFKDIPEEKVAGTIMGRPYDIDGHFFQNFEKHICGVSITDIMKTPIRFCVVRDQFKATALLGALRTGTLTHLVTNDVIANRVLQNMA</sequence>
<keyword evidence="3 6" id="KW-0238">DNA-binding</keyword>
<dbReference type="GO" id="GO:0003677">
    <property type="term" value="F:DNA binding"/>
    <property type="evidence" value="ECO:0007669"/>
    <property type="project" value="UniProtKB-KW"/>
</dbReference>
<dbReference type="GO" id="GO:0030246">
    <property type="term" value="F:carbohydrate binding"/>
    <property type="evidence" value="ECO:0007669"/>
    <property type="project" value="InterPro"/>
</dbReference>
<dbReference type="EMBL" id="CP123735">
    <property type="protein sequence ID" value="WGO86253.1"/>
    <property type="molecule type" value="Genomic_DNA"/>
</dbReference>
<evidence type="ECO:0000313" key="9">
    <source>
        <dbReference type="Proteomes" id="UP001242513"/>
    </source>
</evidence>
<feature type="domain" description="Sugar-binding" evidence="5">
    <location>
        <begin position="57"/>
        <end position="308"/>
    </location>
</feature>
<accession>A0AAX3UFG1</accession>
<name>A0AAX3UFG1_9LACO</name>
<dbReference type="RefSeq" id="WP_013854228.1">
    <property type="nucleotide sequence ID" value="NZ_CP061341.1"/>
</dbReference>
<dbReference type="Proteomes" id="UP001242513">
    <property type="component" value="Chromosome"/>
</dbReference>
<evidence type="ECO:0000256" key="4">
    <source>
        <dbReference type="ARBA" id="ARBA00023163"/>
    </source>
</evidence>
<organism evidence="7 9">
    <name type="scientific">Lactobacillus kefiranofaciens</name>
    <dbReference type="NCBI Taxonomy" id="267818"/>
    <lineage>
        <taxon>Bacteria</taxon>
        <taxon>Bacillati</taxon>
        <taxon>Bacillota</taxon>
        <taxon>Bacilli</taxon>
        <taxon>Lactobacillales</taxon>
        <taxon>Lactobacillaceae</taxon>
        <taxon>Lactobacillus</taxon>
    </lineage>
</organism>
<dbReference type="InterPro" id="IPR007324">
    <property type="entry name" value="Sugar-bd_dom_put"/>
</dbReference>
<dbReference type="Gene3D" id="1.10.10.10">
    <property type="entry name" value="Winged helix-like DNA-binding domain superfamily/Winged helix DNA-binding domain"/>
    <property type="match status" value="1"/>
</dbReference>
<dbReference type="PANTHER" id="PTHR34294:SF1">
    <property type="entry name" value="TRANSCRIPTIONAL REGULATOR LSRR"/>
    <property type="match status" value="1"/>
</dbReference>
<evidence type="ECO:0000259" key="5">
    <source>
        <dbReference type="Pfam" id="PF04198"/>
    </source>
</evidence>
<gene>
    <name evidence="7" type="ORF">QEJ78_01855</name>
    <name evidence="6" type="ORF">SAMN02983011_00907</name>
</gene>
<comment type="similarity">
    <text evidence="1">Belongs to the SorC transcriptional regulatory family.</text>
</comment>
<keyword evidence="2" id="KW-0805">Transcription regulation</keyword>
<protein>
    <submittedName>
        <fullName evidence="6">DNA-binding transcriptional regulator LsrR, DeoR family</fullName>
    </submittedName>
    <submittedName>
        <fullName evidence="7">Sugar-binding domain-containing protein</fullName>
    </submittedName>
</protein>
<proteinExistence type="inferred from homology"/>
<dbReference type="GeneID" id="72687064"/>
<keyword evidence="8" id="KW-1185">Reference proteome</keyword>
<reference evidence="7" key="3">
    <citation type="submission" date="2023-04" db="EMBL/GenBank/DDBJ databases">
        <authorList>
            <person name="Wang Y."/>
        </authorList>
    </citation>
    <scope>NUCLEOTIDE SEQUENCE</scope>
    <source>
        <strain evidence="7">ZW18</strain>
    </source>
</reference>
<evidence type="ECO:0000313" key="7">
    <source>
        <dbReference type="EMBL" id="WGO86253.1"/>
    </source>
</evidence>
<evidence type="ECO:0000313" key="8">
    <source>
        <dbReference type="Proteomes" id="UP000181860"/>
    </source>
</evidence>